<reference evidence="3 4" key="1">
    <citation type="journal article" date="2022" name="Nat. Genet.">
        <title>Improved pea reference genome and pan-genome highlight genomic features and evolutionary characteristics.</title>
        <authorList>
            <person name="Yang T."/>
            <person name="Liu R."/>
            <person name="Luo Y."/>
            <person name="Hu S."/>
            <person name="Wang D."/>
            <person name="Wang C."/>
            <person name="Pandey M.K."/>
            <person name="Ge S."/>
            <person name="Xu Q."/>
            <person name="Li N."/>
            <person name="Li G."/>
            <person name="Huang Y."/>
            <person name="Saxena R.K."/>
            <person name="Ji Y."/>
            <person name="Li M."/>
            <person name="Yan X."/>
            <person name="He Y."/>
            <person name="Liu Y."/>
            <person name="Wang X."/>
            <person name="Xiang C."/>
            <person name="Varshney R.K."/>
            <person name="Ding H."/>
            <person name="Gao S."/>
            <person name="Zong X."/>
        </authorList>
    </citation>
    <scope>NUCLEOTIDE SEQUENCE [LARGE SCALE GENOMIC DNA]</scope>
    <source>
        <strain evidence="3 4">cv. Zhongwan 6</strain>
    </source>
</reference>
<dbReference type="OrthoDB" id="1847301at2759"/>
<comment type="similarity">
    <text evidence="1">Belongs to the MLP family.</text>
</comment>
<organism evidence="3 4">
    <name type="scientific">Pisum sativum</name>
    <name type="common">Garden pea</name>
    <name type="synonym">Lathyrus oleraceus</name>
    <dbReference type="NCBI Taxonomy" id="3888"/>
    <lineage>
        <taxon>Eukaryota</taxon>
        <taxon>Viridiplantae</taxon>
        <taxon>Streptophyta</taxon>
        <taxon>Embryophyta</taxon>
        <taxon>Tracheophyta</taxon>
        <taxon>Spermatophyta</taxon>
        <taxon>Magnoliopsida</taxon>
        <taxon>eudicotyledons</taxon>
        <taxon>Gunneridae</taxon>
        <taxon>Pentapetalae</taxon>
        <taxon>rosids</taxon>
        <taxon>fabids</taxon>
        <taxon>Fabales</taxon>
        <taxon>Fabaceae</taxon>
        <taxon>Papilionoideae</taxon>
        <taxon>50 kb inversion clade</taxon>
        <taxon>NPAAA clade</taxon>
        <taxon>Hologalegina</taxon>
        <taxon>IRL clade</taxon>
        <taxon>Fabeae</taxon>
        <taxon>Lathyrus</taxon>
    </lineage>
</organism>
<dbReference type="Gramene" id="Psat04G0463300-T1">
    <property type="protein sequence ID" value="KAI5420868.1"/>
    <property type="gene ID" value="KIW84_044633"/>
</dbReference>
<protein>
    <recommendedName>
        <fullName evidence="2">Bet v I/Major latex protein domain-containing protein</fullName>
    </recommendedName>
</protein>
<comment type="caution">
    <text evidence="3">The sequence shown here is derived from an EMBL/GenBank/DDBJ whole genome shotgun (WGS) entry which is preliminary data.</text>
</comment>
<dbReference type="CDD" id="cd07816">
    <property type="entry name" value="Bet_v1-like"/>
    <property type="match status" value="1"/>
</dbReference>
<feature type="domain" description="Bet v I/Major latex protein" evidence="2">
    <location>
        <begin position="2"/>
        <end position="152"/>
    </location>
</feature>
<dbReference type="EMBL" id="JAMSHJ010000004">
    <property type="protein sequence ID" value="KAI5420868.1"/>
    <property type="molecule type" value="Genomic_DNA"/>
</dbReference>
<evidence type="ECO:0000313" key="3">
    <source>
        <dbReference type="EMBL" id="KAI5420868.1"/>
    </source>
</evidence>
<name>A0A9D4XGM3_PEA</name>
<keyword evidence="4" id="KW-1185">Reference proteome</keyword>
<accession>A0A9D4XGM3</accession>
<evidence type="ECO:0000256" key="1">
    <source>
        <dbReference type="ARBA" id="ARBA00038242"/>
    </source>
</evidence>
<evidence type="ECO:0000313" key="4">
    <source>
        <dbReference type="Proteomes" id="UP001058974"/>
    </source>
</evidence>
<gene>
    <name evidence="3" type="ORF">KIW84_044633</name>
</gene>
<dbReference type="SMART" id="SM01037">
    <property type="entry name" value="Bet_v_1"/>
    <property type="match status" value="1"/>
</dbReference>
<evidence type="ECO:0000259" key="2">
    <source>
        <dbReference type="SMART" id="SM01037"/>
    </source>
</evidence>
<proteinExistence type="inferred from homology"/>
<dbReference type="GO" id="GO:0006952">
    <property type="term" value="P:defense response"/>
    <property type="evidence" value="ECO:0007669"/>
    <property type="project" value="InterPro"/>
</dbReference>
<dbReference type="SUPFAM" id="SSF55961">
    <property type="entry name" value="Bet v1-like"/>
    <property type="match status" value="1"/>
</dbReference>
<dbReference type="AlphaFoldDB" id="A0A9D4XGM3"/>
<dbReference type="InterPro" id="IPR000916">
    <property type="entry name" value="Bet_v_I/MLP"/>
</dbReference>
<dbReference type="InterPro" id="IPR052006">
    <property type="entry name" value="MLP-like"/>
</dbReference>
<dbReference type="Gramene" id="Psat4g186560.1">
    <property type="protein sequence ID" value="Psat4g186560.1.cds"/>
    <property type="gene ID" value="Psat4g186560"/>
</dbReference>
<sequence length="152" mass="17601">MVLAGKLITELGIKTPADKFYKLFTLEFSEVQNICERVHKGKLHEGEDWHDTDTVKHWTYVIGGEVHTCYESFEEVDEQNKKLTLKLFGGDIEKHYKLFKVTLEVVDKGDGTAVAKWTVEYEKINEDIHPPNGWMDYLSQCTRDIDGHLIKN</sequence>
<dbReference type="PANTHER" id="PTHR31338">
    <property type="entry name" value="POLYKETIDE CYCLASE/DEHYDRASE AND LIPID TRANSPORT SUPERFAMILY PROTEIN"/>
    <property type="match status" value="1"/>
</dbReference>
<dbReference type="Gene3D" id="3.30.530.20">
    <property type="match status" value="1"/>
</dbReference>
<dbReference type="Proteomes" id="UP001058974">
    <property type="component" value="Chromosome 4"/>
</dbReference>
<dbReference type="Pfam" id="PF00407">
    <property type="entry name" value="Bet_v_1"/>
    <property type="match status" value="1"/>
</dbReference>
<dbReference type="Gramene" id="PSAT_LOCUS16081_t1">
    <property type="protein sequence ID" value="CAL5196484.1"/>
    <property type="gene ID" value="PSAT_LOCUS16081"/>
</dbReference>
<dbReference type="PANTHER" id="PTHR31338:SF16">
    <property type="entry name" value="POLYKETIDE CYCLASE_DEHYDRASE AND LIPID TRANSPORT SUPERFAMILY PROTEIN"/>
    <property type="match status" value="1"/>
</dbReference>
<dbReference type="InterPro" id="IPR023393">
    <property type="entry name" value="START-like_dom_sf"/>
</dbReference>